<feature type="domain" description="Endonuclease/exonuclease/phosphatase" evidence="1">
    <location>
        <begin position="5"/>
        <end position="98"/>
    </location>
</feature>
<evidence type="ECO:0000313" key="2">
    <source>
        <dbReference type="EMBL" id="GIY85527.1"/>
    </source>
</evidence>
<comment type="caution">
    <text evidence="2">The sequence shown here is derived from an EMBL/GenBank/DDBJ whole genome shotgun (WGS) entry which is preliminary data.</text>
</comment>
<dbReference type="Proteomes" id="UP001054837">
    <property type="component" value="Unassembled WGS sequence"/>
</dbReference>
<dbReference type="GO" id="GO:0003824">
    <property type="term" value="F:catalytic activity"/>
    <property type="evidence" value="ECO:0007669"/>
    <property type="project" value="InterPro"/>
</dbReference>
<keyword evidence="3" id="KW-1185">Reference proteome</keyword>
<evidence type="ECO:0000313" key="3">
    <source>
        <dbReference type="Proteomes" id="UP001054837"/>
    </source>
</evidence>
<evidence type="ECO:0000259" key="1">
    <source>
        <dbReference type="Pfam" id="PF14529"/>
    </source>
</evidence>
<proteinExistence type="predicted"/>
<name>A0AAV4WS55_9ARAC</name>
<organism evidence="2 3">
    <name type="scientific">Caerostris darwini</name>
    <dbReference type="NCBI Taxonomy" id="1538125"/>
    <lineage>
        <taxon>Eukaryota</taxon>
        <taxon>Metazoa</taxon>
        <taxon>Ecdysozoa</taxon>
        <taxon>Arthropoda</taxon>
        <taxon>Chelicerata</taxon>
        <taxon>Arachnida</taxon>
        <taxon>Araneae</taxon>
        <taxon>Araneomorphae</taxon>
        <taxon>Entelegynae</taxon>
        <taxon>Araneoidea</taxon>
        <taxon>Araneidae</taxon>
        <taxon>Caerostris</taxon>
    </lineage>
</organism>
<dbReference type="AlphaFoldDB" id="A0AAV4WS55"/>
<dbReference type="InterPro" id="IPR005135">
    <property type="entry name" value="Endo/exonuclease/phosphatase"/>
</dbReference>
<dbReference type="Pfam" id="PF14529">
    <property type="entry name" value="Exo_endo_phos_2"/>
    <property type="match status" value="1"/>
</dbReference>
<dbReference type="SUPFAM" id="SSF56219">
    <property type="entry name" value="DNase I-like"/>
    <property type="match status" value="1"/>
</dbReference>
<dbReference type="EMBL" id="BPLQ01015065">
    <property type="protein sequence ID" value="GIY85527.1"/>
    <property type="molecule type" value="Genomic_DNA"/>
</dbReference>
<accession>A0AAV4WS55</accession>
<gene>
    <name evidence="2" type="primary">R1A1-elementORF2_160</name>
    <name evidence="2" type="ORF">CDAR_540201</name>
</gene>
<sequence>MVLDQIPCTHILVGGDANTKSPLWEPDIQCHRNPEEVQPLVDLIIKHQLNLWNQLNSPPNFETTNGRRWIDITAASVTLDSYAQSWKVIQDTLSDHNCLAFTLGQIATRCVYPCFWLKKNRAFKVANTATSMIL</sequence>
<reference evidence="2 3" key="1">
    <citation type="submission" date="2021-06" db="EMBL/GenBank/DDBJ databases">
        <title>Caerostris darwini draft genome.</title>
        <authorList>
            <person name="Kono N."/>
            <person name="Arakawa K."/>
        </authorList>
    </citation>
    <scope>NUCLEOTIDE SEQUENCE [LARGE SCALE GENOMIC DNA]</scope>
</reference>
<dbReference type="Gene3D" id="3.60.10.10">
    <property type="entry name" value="Endonuclease/exonuclease/phosphatase"/>
    <property type="match status" value="1"/>
</dbReference>
<protein>
    <recommendedName>
        <fullName evidence="1">Endonuclease/exonuclease/phosphatase domain-containing protein</fullName>
    </recommendedName>
</protein>
<dbReference type="InterPro" id="IPR036691">
    <property type="entry name" value="Endo/exonu/phosph_ase_sf"/>
</dbReference>